<organism evidence="1 2">
    <name type="scientific">Trichormus variabilis N2B</name>
    <dbReference type="NCBI Taxonomy" id="2681315"/>
    <lineage>
        <taxon>Bacteria</taxon>
        <taxon>Bacillati</taxon>
        <taxon>Cyanobacteriota</taxon>
        <taxon>Cyanophyceae</taxon>
        <taxon>Nostocales</taxon>
        <taxon>Nostocaceae</taxon>
        <taxon>Trichormus</taxon>
    </lineage>
</organism>
<proteinExistence type="predicted"/>
<evidence type="ECO:0000313" key="1">
    <source>
        <dbReference type="EMBL" id="MBC1304175.1"/>
    </source>
</evidence>
<protein>
    <recommendedName>
        <fullName evidence="3">Transposase</fullName>
    </recommendedName>
</protein>
<keyword evidence="2" id="KW-1185">Reference proteome</keyword>
<accession>A0ABR6SCQ9</accession>
<name>A0ABR6SCQ9_ANAVA</name>
<reference evidence="1 2" key="1">
    <citation type="submission" date="2019-11" db="EMBL/GenBank/DDBJ databases">
        <title>Comparison of genomes from free-living endosymbiotic cyanobacteria isolated from Azolla.</title>
        <authorList>
            <person name="Thiel T."/>
            <person name="Pratte B."/>
        </authorList>
    </citation>
    <scope>NUCLEOTIDE SEQUENCE [LARGE SCALE GENOMIC DNA]</scope>
    <source>
        <strain evidence="1 2">N2B</strain>
    </source>
</reference>
<sequence length="51" mass="5715">MYTRHSINPDSGLQIIEKSIATKDTGLLSVSVLMNAVQTFFYTLTKILLKL</sequence>
<evidence type="ECO:0008006" key="3">
    <source>
        <dbReference type="Google" id="ProtNLM"/>
    </source>
</evidence>
<evidence type="ECO:0000313" key="2">
    <source>
        <dbReference type="Proteomes" id="UP000570851"/>
    </source>
</evidence>
<dbReference type="Proteomes" id="UP000570851">
    <property type="component" value="Unassembled WGS sequence"/>
</dbReference>
<dbReference type="EMBL" id="JACKZP010000093">
    <property type="protein sequence ID" value="MBC1304175.1"/>
    <property type="molecule type" value="Genomic_DNA"/>
</dbReference>
<comment type="caution">
    <text evidence="1">The sequence shown here is derived from an EMBL/GenBank/DDBJ whole genome shotgun (WGS) entry which is preliminary data.</text>
</comment>
<gene>
    <name evidence="1" type="ORF">GNE12_19880</name>
</gene>